<sequence>MSTELLVMLDEAKRGVFSHPKGELVLPIRRKVWNKFGEYGAKDAGKVIQTIGLRRRAELDILCVKHVMNIWNSERPNDNRLIEILKMIDDYFNSNIGKDALRHIKNNFWTDCEEMLYENESSMACYVGFATIGAVCTSYLDKSLVSDHIDSRVLDDELDPFSWDASYYAAIAYAGGASTEENSSIDKRREFWLWYLNEAVPKAYEAYKD</sequence>
<protein>
    <submittedName>
        <fullName evidence="2">Immunity protein imm5</fullName>
    </submittedName>
</protein>
<feature type="domain" description="Immunity protein Imm5" evidence="1">
    <location>
        <begin position="10"/>
        <end position="202"/>
    </location>
</feature>
<keyword evidence="3" id="KW-1185">Reference proteome</keyword>
<dbReference type="InterPro" id="IPR025675">
    <property type="entry name" value="Imm5"/>
</dbReference>
<evidence type="ECO:0000259" key="1">
    <source>
        <dbReference type="Pfam" id="PF14423"/>
    </source>
</evidence>
<dbReference type="Pfam" id="PF14423">
    <property type="entry name" value="Imm5"/>
    <property type="match status" value="1"/>
</dbReference>
<dbReference type="RefSeq" id="WP_122627101.1">
    <property type="nucleotide sequence ID" value="NZ_UPPP01000061.1"/>
</dbReference>
<dbReference type="EMBL" id="UPPP01000061">
    <property type="protein sequence ID" value="VBB06148.1"/>
    <property type="molecule type" value="Genomic_DNA"/>
</dbReference>
<dbReference type="Proteomes" id="UP000277811">
    <property type="component" value="Unassembled WGS sequence"/>
</dbReference>
<reference evidence="2 3" key="1">
    <citation type="submission" date="2018-06" db="EMBL/GenBank/DDBJ databases">
        <authorList>
            <person name="Strepis N."/>
        </authorList>
    </citation>
    <scope>NUCLEOTIDE SEQUENCE [LARGE SCALE GENOMIC DNA]</scope>
    <source>
        <strain evidence="2">LUCI</strain>
    </source>
</reference>
<evidence type="ECO:0000313" key="2">
    <source>
        <dbReference type="EMBL" id="VBB06148.1"/>
    </source>
</evidence>
<organism evidence="2 3">
    <name type="scientific">Lucifera butyrica</name>
    <dbReference type="NCBI Taxonomy" id="1351585"/>
    <lineage>
        <taxon>Bacteria</taxon>
        <taxon>Bacillati</taxon>
        <taxon>Bacillota</taxon>
        <taxon>Negativicutes</taxon>
        <taxon>Veillonellales</taxon>
        <taxon>Veillonellaceae</taxon>
        <taxon>Lucifera</taxon>
    </lineage>
</organism>
<gene>
    <name evidence="2" type="ORF">LUCI_1363</name>
</gene>
<accession>A0A498RAF3</accession>
<dbReference type="OrthoDB" id="2086801at2"/>
<name>A0A498RAF3_9FIRM</name>
<dbReference type="AlphaFoldDB" id="A0A498RAF3"/>
<evidence type="ECO:0000313" key="3">
    <source>
        <dbReference type="Proteomes" id="UP000277811"/>
    </source>
</evidence>
<proteinExistence type="predicted"/>